<dbReference type="InterPro" id="IPR013324">
    <property type="entry name" value="RNA_pol_sigma_r3/r4-like"/>
</dbReference>
<evidence type="ECO:0000256" key="2">
    <source>
        <dbReference type="ARBA" id="ARBA00023015"/>
    </source>
</evidence>
<dbReference type="GO" id="GO:0006352">
    <property type="term" value="P:DNA-templated transcription initiation"/>
    <property type="evidence" value="ECO:0007669"/>
    <property type="project" value="InterPro"/>
</dbReference>
<dbReference type="GO" id="GO:0003677">
    <property type="term" value="F:DNA binding"/>
    <property type="evidence" value="ECO:0007669"/>
    <property type="project" value="UniProtKB-KW"/>
</dbReference>
<keyword evidence="3" id="KW-0731">Sigma factor</keyword>
<keyword evidence="4" id="KW-0238">DNA-binding</keyword>
<sequence>MGSSDPDSTLVAAARAGDHDAFAELVRRYQRLVYAVSYRLLRDQTLAEDVTQDAFVRAYLSLDRFRGTSFRAWVLRIAHNAALDQLRSLARHRHVPLEDVPERPEPSSSFGPVEHEGLTAALEAALAALPPDQRAVVLLADVEGLPYDEVAEVLAIPLGTVKSRLARARTRLRVLLEADPRTRELLELSGRLASGEPGSSDLATSTQE</sequence>
<evidence type="ECO:0000259" key="6">
    <source>
        <dbReference type="Pfam" id="PF04542"/>
    </source>
</evidence>
<evidence type="ECO:0000256" key="1">
    <source>
        <dbReference type="ARBA" id="ARBA00010641"/>
    </source>
</evidence>
<evidence type="ECO:0000256" key="4">
    <source>
        <dbReference type="ARBA" id="ARBA00023125"/>
    </source>
</evidence>
<dbReference type="SUPFAM" id="SSF88946">
    <property type="entry name" value="Sigma2 domain of RNA polymerase sigma factors"/>
    <property type="match status" value="1"/>
</dbReference>
<dbReference type="InterPro" id="IPR036388">
    <property type="entry name" value="WH-like_DNA-bd_sf"/>
</dbReference>
<dbReference type="SUPFAM" id="SSF88659">
    <property type="entry name" value="Sigma3 and sigma4 domains of RNA polymerase sigma factors"/>
    <property type="match status" value="1"/>
</dbReference>
<dbReference type="InterPro" id="IPR007627">
    <property type="entry name" value="RNA_pol_sigma70_r2"/>
</dbReference>
<keyword evidence="5" id="KW-0804">Transcription</keyword>
<dbReference type="Gene3D" id="1.10.1740.10">
    <property type="match status" value="1"/>
</dbReference>
<dbReference type="InterPro" id="IPR014284">
    <property type="entry name" value="RNA_pol_sigma-70_dom"/>
</dbReference>
<keyword evidence="2" id="KW-0805">Transcription regulation</keyword>
<feature type="domain" description="RNA polymerase sigma-70 region 2" evidence="6">
    <location>
        <begin position="25"/>
        <end position="91"/>
    </location>
</feature>
<organism evidence="8">
    <name type="scientific">Thermomicrobium roseum</name>
    <dbReference type="NCBI Taxonomy" id="500"/>
    <lineage>
        <taxon>Bacteria</taxon>
        <taxon>Pseudomonadati</taxon>
        <taxon>Thermomicrobiota</taxon>
        <taxon>Thermomicrobia</taxon>
        <taxon>Thermomicrobiales</taxon>
        <taxon>Thermomicrobiaceae</taxon>
        <taxon>Thermomicrobium</taxon>
    </lineage>
</organism>
<reference evidence="8" key="1">
    <citation type="journal article" date="2020" name="mSystems">
        <title>Genome- and Community-Level Interaction Insights into Carbon Utilization and Element Cycling Functions of Hydrothermarchaeota in Hydrothermal Sediment.</title>
        <authorList>
            <person name="Zhou Z."/>
            <person name="Liu Y."/>
            <person name="Xu W."/>
            <person name="Pan J."/>
            <person name="Luo Z.H."/>
            <person name="Li M."/>
        </authorList>
    </citation>
    <scope>NUCLEOTIDE SEQUENCE [LARGE SCALE GENOMIC DNA]</scope>
    <source>
        <strain evidence="8">SpSt-222</strain>
    </source>
</reference>
<dbReference type="Pfam" id="PF04542">
    <property type="entry name" value="Sigma70_r2"/>
    <property type="match status" value="1"/>
</dbReference>
<proteinExistence type="inferred from homology"/>
<evidence type="ECO:0000259" key="7">
    <source>
        <dbReference type="Pfam" id="PF08281"/>
    </source>
</evidence>
<accession>A0A7C2BFA4</accession>
<name>A0A7C2BFA4_THERO</name>
<feature type="domain" description="RNA polymerase sigma factor 70 region 4 type 2" evidence="7">
    <location>
        <begin position="121"/>
        <end position="172"/>
    </location>
</feature>
<dbReference type="EMBL" id="DSJL01000011">
    <property type="protein sequence ID" value="HEF65245.1"/>
    <property type="molecule type" value="Genomic_DNA"/>
</dbReference>
<dbReference type="InterPro" id="IPR039425">
    <property type="entry name" value="RNA_pol_sigma-70-like"/>
</dbReference>
<dbReference type="InterPro" id="IPR013249">
    <property type="entry name" value="RNA_pol_sigma70_r4_t2"/>
</dbReference>
<dbReference type="Gene3D" id="1.10.10.10">
    <property type="entry name" value="Winged helix-like DNA-binding domain superfamily/Winged helix DNA-binding domain"/>
    <property type="match status" value="1"/>
</dbReference>
<protein>
    <submittedName>
        <fullName evidence="8">Sigma-70 family RNA polymerase sigma factor</fullName>
    </submittedName>
</protein>
<dbReference type="PANTHER" id="PTHR43133:SF8">
    <property type="entry name" value="RNA POLYMERASE SIGMA FACTOR HI_1459-RELATED"/>
    <property type="match status" value="1"/>
</dbReference>
<evidence type="ECO:0000256" key="3">
    <source>
        <dbReference type="ARBA" id="ARBA00023082"/>
    </source>
</evidence>
<evidence type="ECO:0000313" key="8">
    <source>
        <dbReference type="EMBL" id="HEF65245.1"/>
    </source>
</evidence>
<gene>
    <name evidence="8" type="ORF">ENP47_06585</name>
</gene>
<dbReference type="NCBIfam" id="TIGR02937">
    <property type="entry name" value="sigma70-ECF"/>
    <property type="match status" value="1"/>
</dbReference>
<dbReference type="PANTHER" id="PTHR43133">
    <property type="entry name" value="RNA POLYMERASE ECF-TYPE SIGMA FACTO"/>
    <property type="match status" value="1"/>
</dbReference>
<dbReference type="Pfam" id="PF08281">
    <property type="entry name" value="Sigma70_r4_2"/>
    <property type="match status" value="1"/>
</dbReference>
<dbReference type="AlphaFoldDB" id="A0A7C2BFA4"/>
<dbReference type="GO" id="GO:0016987">
    <property type="term" value="F:sigma factor activity"/>
    <property type="evidence" value="ECO:0007669"/>
    <property type="project" value="UniProtKB-KW"/>
</dbReference>
<dbReference type="InterPro" id="IPR013325">
    <property type="entry name" value="RNA_pol_sigma_r2"/>
</dbReference>
<comment type="caution">
    <text evidence="8">The sequence shown here is derived from an EMBL/GenBank/DDBJ whole genome shotgun (WGS) entry which is preliminary data.</text>
</comment>
<comment type="similarity">
    <text evidence="1">Belongs to the sigma-70 factor family. ECF subfamily.</text>
</comment>
<evidence type="ECO:0000256" key="5">
    <source>
        <dbReference type="ARBA" id="ARBA00023163"/>
    </source>
</evidence>